<name>A0A226X387_CABSO</name>
<keyword evidence="2" id="KW-0812">Transmembrane</keyword>
<dbReference type="AlphaFoldDB" id="A0A226X387"/>
<organism evidence="3 4">
    <name type="scientific">Caballeronia sordidicola</name>
    <name type="common">Burkholderia sordidicola</name>
    <dbReference type="NCBI Taxonomy" id="196367"/>
    <lineage>
        <taxon>Bacteria</taxon>
        <taxon>Pseudomonadati</taxon>
        <taxon>Pseudomonadota</taxon>
        <taxon>Betaproteobacteria</taxon>
        <taxon>Burkholderiales</taxon>
        <taxon>Burkholderiaceae</taxon>
        <taxon>Caballeronia</taxon>
    </lineage>
</organism>
<feature type="region of interest" description="Disordered" evidence="1">
    <location>
        <begin position="416"/>
        <end position="437"/>
    </location>
</feature>
<dbReference type="Proteomes" id="UP000214720">
    <property type="component" value="Unassembled WGS sequence"/>
</dbReference>
<evidence type="ECO:0000256" key="1">
    <source>
        <dbReference type="SAM" id="MobiDB-lite"/>
    </source>
</evidence>
<sequence length="437" mass="47187">MFLVFTTSGSAAAQGAPQLLVRAHIEPAGTVVAGTEVKLIVDCLTTTWFTEAPDWPLFTVPGAIVNLPDEQAENLHEVINGVSWFGVSRVYRVIPQTGGAFEIPSFPITVHPGGTNAAAASLVTPALRLVATVPAGAEGMSVFFPTQKLGAKQTIEPSPDDLKVGGALTRTITQTATGAESMLIPPVNFGDVEGLKRYPKPAGTKNIMQDRAGLVAGERTDTVTYVVNRSGRFKLPPVTIEWWNTATKRREKIVLPAVSFSAAAASEKPLFDIPLDALSKGGAHRIIVIDRSRALIAAMTLALGLALIWAYPRLATRYKLAKRALVTARSRYAEGEAPAWRVLRAAASKGPLPRIIPALYRWMDKSPNFKHPARVDDFHSSADPGLQALADTVATHYSDTPDAKLDWNKAESALRKAVRRARKKRKAQSPLPPLNQY</sequence>
<keyword evidence="2" id="KW-1133">Transmembrane helix</keyword>
<reference evidence="4" key="1">
    <citation type="submission" date="2017-01" db="EMBL/GenBank/DDBJ databases">
        <title>Genome Analysis of Deinococcus marmoris KOPRI26562.</title>
        <authorList>
            <person name="Kim J.H."/>
            <person name="Oh H.-M."/>
        </authorList>
    </citation>
    <scope>NUCLEOTIDE SEQUENCE [LARGE SCALE GENOMIC DNA]</scope>
    <source>
        <strain evidence="4">PAMC 26633</strain>
    </source>
</reference>
<protein>
    <submittedName>
        <fullName evidence="3">BatD</fullName>
    </submittedName>
</protein>
<dbReference type="InterPro" id="IPR025738">
    <property type="entry name" value="BatD"/>
</dbReference>
<evidence type="ECO:0000256" key="2">
    <source>
        <dbReference type="SAM" id="Phobius"/>
    </source>
</evidence>
<keyword evidence="2" id="KW-0472">Membrane</keyword>
<evidence type="ECO:0000313" key="3">
    <source>
        <dbReference type="EMBL" id="OXC77813.1"/>
    </source>
</evidence>
<feature type="compositionally biased region" description="Basic residues" evidence="1">
    <location>
        <begin position="416"/>
        <end position="427"/>
    </location>
</feature>
<gene>
    <name evidence="3" type="ORF">BSU04_15090</name>
</gene>
<dbReference type="PANTHER" id="PTHR40940">
    <property type="entry name" value="PROTEIN BATD-RELATED"/>
    <property type="match status" value="1"/>
</dbReference>
<accession>A0A226X387</accession>
<feature type="transmembrane region" description="Helical" evidence="2">
    <location>
        <begin position="294"/>
        <end position="312"/>
    </location>
</feature>
<dbReference type="PANTHER" id="PTHR40940:SF1">
    <property type="entry name" value="PROTEIN BATD"/>
    <property type="match status" value="1"/>
</dbReference>
<evidence type="ECO:0000313" key="4">
    <source>
        <dbReference type="Proteomes" id="UP000214720"/>
    </source>
</evidence>
<proteinExistence type="predicted"/>
<comment type="caution">
    <text evidence="3">The sequence shown here is derived from an EMBL/GenBank/DDBJ whole genome shotgun (WGS) entry which is preliminary data.</text>
</comment>
<dbReference type="EMBL" id="MTHB01000094">
    <property type="protein sequence ID" value="OXC77813.1"/>
    <property type="molecule type" value="Genomic_DNA"/>
</dbReference>